<sequence>MLWPIEKELVLSQPGLHLTCEYTRESQGLLGCPREIGICLKIGIKMTTSKWNFYKLYLISLTLPLHVSDFLSFSSILWTVITRPSENSDFRSRFDINISGIDSCFSSCQSDHNKSAFSWFFMKRDRELPGVFQASSSNMCIVLRFLHSNSHAKSRFDFRKGSEAYWFYALGACLLLHLVHRLGYKNSSTMSFLPDLWTKSACERRLTVTKPCDRSWNQRALKLVLAISLEEEMLRGEEQEAAEGAGLKLRLEMTRVVAVLDCSSMFSRKFHQYP</sequence>
<dbReference type="AlphaFoldDB" id="A0AAN9LLP1"/>
<organism evidence="1 2">
    <name type="scientific">Canavalia gladiata</name>
    <name type="common">Sword bean</name>
    <name type="synonym">Dolichos gladiatus</name>
    <dbReference type="NCBI Taxonomy" id="3824"/>
    <lineage>
        <taxon>Eukaryota</taxon>
        <taxon>Viridiplantae</taxon>
        <taxon>Streptophyta</taxon>
        <taxon>Embryophyta</taxon>
        <taxon>Tracheophyta</taxon>
        <taxon>Spermatophyta</taxon>
        <taxon>Magnoliopsida</taxon>
        <taxon>eudicotyledons</taxon>
        <taxon>Gunneridae</taxon>
        <taxon>Pentapetalae</taxon>
        <taxon>rosids</taxon>
        <taxon>fabids</taxon>
        <taxon>Fabales</taxon>
        <taxon>Fabaceae</taxon>
        <taxon>Papilionoideae</taxon>
        <taxon>50 kb inversion clade</taxon>
        <taxon>NPAAA clade</taxon>
        <taxon>indigoferoid/millettioid clade</taxon>
        <taxon>Phaseoleae</taxon>
        <taxon>Canavalia</taxon>
    </lineage>
</organism>
<comment type="caution">
    <text evidence="1">The sequence shown here is derived from an EMBL/GenBank/DDBJ whole genome shotgun (WGS) entry which is preliminary data.</text>
</comment>
<protein>
    <submittedName>
        <fullName evidence="1">Uncharacterized protein</fullName>
    </submittedName>
</protein>
<name>A0AAN9LLP1_CANGL</name>
<dbReference type="Proteomes" id="UP001367508">
    <property type="component" value="Unassembled WGS sequence"/>
</dbReference>
<proteinExistence type="predicted"/>
<gene>
    <name evidence="1" type="ORF">VNO77_19002</name>
</gene>
<keyword evidence="2" id="KW-1185">Reference proteome</keyword>
<evidence type="ECO:0000313" key="2">
    <source>
        <dbReference type="Proteomes" id="UP001367508"/>
    </source>
</evidence>
<accession>A0AAN9LLP1</accession>
<evidence type="ECO:0000313" key="1">
    <source>
        <dbReference type="EMBL" id="KAK7338395.1"/>
    </source>
</evidence>
<reference evidence="1 2" key="1">
    <citation type="submission" date="2024-01" db="EMBL/GenBank/DDBJ databases">
        <title>The genomes of 5 underutilized Papilionoideae crops provide insights into root nodulation and disease resistanc.</title>
        <authorList>
            <person name="Jiang F."/>
        </authorList>
    </citation>
    <scope>NUCLEOTIDE SEQUENCE [LARGE SCALE GENOMIC DNA]</scope>
    <source>
        <strain evidence="1">LVBAO_FW01</strain>
        <tissue evidence="1">Leaves</tissue>
    </source>
</reference>
<dbReference type="EMBL" id="JAYMYQ010000004">
    <property type="protein sequence ID" value="KAK7338395.1"/>
    <property type="molecule type" value="Genomic_DNA"/>
</dbReference>